<reference evidence="1" key="2">
    <citation type="journal article" date="2023" name="Int. J. Syst. Evol. Microbiol.">
        <title>Streptomyces marispadix sp. nov., isolated from marine beach sediment of the Northern Coast of Portugal.</title>
        <authorList>
            <person name="dos Santos J.D.N."/>
            <person name="Vitorino I.R."/>
            <person name="Kallscheuer N."/>
            <person name="Srivastava A."/>
            <person name="Krautwurst S."/>
            <person name="Marz M."/>
            <person name="Jogler C."/>
            <person name="Lobo Da Cunha A."/>
            <person name="Catita J."/>
            <person name="Goncalves H."/>
            <person name="Gonzalez I."/>
            <person name="Reyes F."/>
            <person name="Lage O.M."/>
        </authorList>
    </citation>
    <scope>NUCLEOTIDE SEQUENCE</scope>
    <source>
        <strain evidence="1">M600PL45_2</strain>
    </source>
</reference>
<evidence type="ECO:0008006" key="3">
    <source>
        <dbReference type="Google" id="ProtNLM"/>
    </source>
</evidence>
<keyword evidence="2" id="KW-1185">Reference proteome</keyword>
<evidence type="ECO:0000313" key="2">
    <source>
        <dbReference type="Proteomes" id="UP001166784"/>
    </source>
</evidence>
<dbReference type="RefSeq" id="WP_241057403.1">
    <property type="nucleotide sequence ID" value="NZ_JAKWJU010000002.1"/>
</dbReference>
<organism evidence="1 2">
    <name type="scientific">Streptomyces marispadix</name>
    <dbReference type="NCBI Taxonomy" id="2922868"/>
    <lineage>
        <taxon>Bacteria</taxon>
        <taxon>Bacillati</taxon>
        <taxon>Actinomycetota</taxon>
        <taxon>Actinomycetes</taxon>
        <taxon>Kitasatosporales</taxon>
        <taxon>Streptomycetaceae</taxon>
        <taxon>Streptomyces</taxon>
    </lineage>
</organism>
<name>A0ABS9ST59_9ACTN</name>
<sequence length="144" mass="15073">MEPELMTLAASGATALVGLMVDEAWTATKYRVAALFGRGRADSESVEAELEESRGELVAARDASDENAAADVEAGLRTRLRRLLREDPDAAQELRSLIAEAGQHTAPSAPVTNTITDADIRGPVIQAGSIEGGINIGGDGRRSS</sequence>
<reference evidence="1" key="1">
    <citation type="submission" date="2022-03" db="EMBL/GenBank/DDBJ databases">
        <authorList>
            <person name="Santos J.D.N."/>
            <person name="Kallscheuer N."/>
            <person name="Jogler C."/>
            <person name="Lage O.M."/>
        </authorList>
    </citation>
    <scope>NUCLEOTIDE SEQUENCE</scope>
    <source>
        <strain evidence="1">M600PL45_2</strain>
    </source>
</reference>
<gene>
    <name evidence="1" type="ORF">MMA15_03210</name>
</gene>
<accession>A0ABS9ST59</accession>
<protein>
    <recommendedName>
        <fullName evidence="3">Chromosome partitioning protein</fullName>
    </recommendedName>
</protein>
<evidence type="ECO:0000313" key="1">
    <source>
        <dbReference type="EMBL" id="MCH6159459.1"/>
    </source>
</evidence>
<proteinExistence type="predicted"/>
<dbReference type="Proteomes" id="UP001166784">
    <property type="component" value="Unassembled WGS sequence"/>
</dbReference>
<comment type="caution">
    <text evidence="1">The sequence shown here is derived from an EMBL/GenBank/DDBJ whole genome shotgun (WGS) entry which is preliminary data.</text>
</comment>
<dbReference type="EMBL" id="JAKWJU010000002">
    <property type="protein sequence ID" value="MCH6159459.1"/>
    <property type="molecule type" value="Genomic_DNA"/>
</dbReference>